<proteinExistence type="predicted"/>
<dbReference type="Pfam" id="PF13563">
    <property type="entry name" value="2_5_RNA_ligase2"/>
    <property type="match status" value="1"/>
</dbReference>
<accession>A0A8J7V4E9</accession>
<dbReference type="Gene3D" id="3.90.1140.10">
    <property type="entry name" value="Cyclic phosphodiesterase"/>
    <property type="match status" value="1"/>
</dbReference>
<evidence type="ECO:0000313" key="1">
    <source>
        <dbReference type="EMBL" id="MBP5857629.1"/>
    </source>
</evidence>
<evidence type="ECO:0000313" key="2">
    <source>
        <dbReference type="Proteomes" id="UP000672602"/>
    </source>
</evidence>
<dbReference type="Proteomes" id="UP000672602">
    <property type="component" value="Unassembled WGS sequence"/>
</dbReference>
<reference evidence="1" key="1">
    <citation type="submission" date="2021-04" db="EMBL/GenBank/DDBJ databases">
        <authorList>
            <person name="Zhang D.-C."/>
        </authorList>
    </citation>
    <scope>NUCLEOTIDE SEQUENCE</scope>
    <source>
        <strain evidence="1">CGMCC 1.15697</strain>
    </source>
</reference>
<dbReference type="EMBL" id="JAGMWN010000005">
    <property type="protein sequence ID" value="MBP5857629.1"/>
    <property type="molecule type" value="Genomic_DNA"/>
</dbReference>
<dbReference type="PANTHER" id="PTHR36039">
    <property type="match status" value="1"/>
</dbReference>
<protein>
    <submittedName>
        <fullName evidence="1">2'-5' RNA ligase family protein</fullName>
    </submittedName>
</protein>
<keyword evidence="2" id="KW-1185">Reference proteome</keyword>
<keyword evidence="1" id="KW-0436">Ligase</keyword>
<dbReference type="AlphaFoldDB" id="A0A8J7V4E9"/>
<name>A0A8J7V4E9_9PROT</name>
<dbReference type="GO" id="GO:0016874">
    <property type="term" value="F:ligase activity"/>
    <property type="evidence" value="ECO:0007669"/>
    <property type="project" value="UniProtKB-KW"/>
</dbReference>
<dbReference type="SUPFAM" id="SSF55144">
    <property type="entry name" value="LigT-like"/>
    <property type="match status" value="1"/>
</dbReference>
<dbReference type="InterPro" id="IPR009097">
    <property type="entry name" value="Cyclic_Pdiesterase"/>
</dbReference>
<organism evidence="1 2">
    <name type="scientific">Marivibrio halodurans</name>
    <dbReference type="NCBI Taxonomy" id="2039722"/>
    <lineage>
        <taxon>Bacteria</taxon>
        <taxon>Pseudomonadati</taxon>
        <taxon>Pseudomonadota</taxon>
        <taxon>Alphaproteobacteria</taxon>
        <taxon>Rhodospirillales</taxon>
        <taxon>Rhodospirillaceae</taxon>
        <taxon>Marivibrio</taxon>
    </lineage>
</organism>
<dbReference type="RefSeq" id="WP_210682221.1">
    <property type="nucleotide sequence ID" value="NZ_JAGMWN010000005.1"/>
</dbReference>
<sequence length="174" mass="19150">MPLAVTIRLDRALSADIESFWRDLGPTDKDMVPRLPYPPHLTLAILDDAMPAEEATRVLSGLSGTFPRTPIKISHVGVFPGKPAYIFLAPVVTEDLLTLHDTLVRVFPTDTVHMHHRVGNWVPHITVGAALRNIGGIMDRAHDMTTTLHGRTAEAELVQFPPVHVIATVHPSTR</sequence>
<dbReference type="PANTHER" id="PTHR36039:SF2">
    <property type="entry name" value="RNA LIGASE_CYCLIC NUCLEOTIDE PHOSPHODIESTERASE FAMILY PROTEIN"/>
    <property type="match status" value="1"/>
</dbReference>
<comment type="caution">
    <text evidence="1">The sequence shown here is derived from an EMBL/GenBank/DDBJ whole genome shotgun (WGS) entry which is preliminary data.</text>
</comment>
<gene>
    <name evidence="1" type="ORF">KAJ83_11465</name>
</gene>